<organism evidence="9 10">
    <name type="scientific">Microbacterium salsuginis</name>
    <dbReference type="NCBI Taxonomy" id="2722803"/>
    <lineage>
        <taxon>Bacteria</taxon>
        <taxon>Bacillati</taxon>
        <taxon>Actinomycetota</taxon>
        <taxon>Actinomycetes</taxon>
        <taxon>Micrococcales</taxon>
        <taxon>Microbacteriaceae</taxon>
        <taxon>Microbacterium</taxon>
    </lineage>
</organism>
<dbReference type="InterPro" id="IPR035906">
    <property type="entry name" value="MetI-like_sf"/>
</dbReference>
<evidence type="ECO:0000313" key="10">
    <source>
        <dbReference type="Proteomes" id="UP001429745"/>
    </source>
</evidence>
<keyword evidence="6 7" id="KW-0472">Membrane</keyword>
<dbReference type="CDD" id="cd06261">
    <property type="entry name" value="TM_PBP2"/>
    <property type="match status" value="1"/>
</dbReference>
<gene>
    <name evidence="9" type="ORF">HF576_03850</name>
</gene>
<keyword evidence="10" id="KW-1185">Reference proteome</keyword>
<evidence type="ECO:0000256" key="6">
    <source>
        <dbReference type="ARBA" id="ARBA00023136"/>
    </source>
</evidence>
<dbReference type="PANTHER" id="PTHR43386">
    <property type="entry name" value="OLIGOPEPTIDE TRANSPORT SYSTEM PERMEASE PROTEIN APPC"/>
    <property type="match status" value="1"/>
</dbReference>
<protein>
    <submittedName>
        <fullName evidence="9">ABC transporter permease</fullName>
    </submittedName>
</protein>
<keyword evidence="5 7" id="KW-1133">Transmembrane helix</keyword>
<feature type="transmembrane region" description="Helical" evidence="7">
    <location>
        <begin position="136"/>
        <end position="155"/>
    </location>
</feature>
<dbReference type="InterPro" id="IPR000515">
    <property type="entry name" value="MetI-like"/>
</dbReference>
<evidence type="ECO:0000313" key="9">
    <source>
        <dbReference type="EMBL" id="NLP82971.1"/>
    </source>
</evidence>
<feature type="transmembrane region" description="Helical" evidence="7">
    <location>
        <begin position="262"/>
        <end position="285"/>
    </location>
</feature>
<evidence type="ECO:0000259" key="8">
    <source>
        <dbReference type="PROSITE" id="PS50928"/>
    </source>
</evidence>
<proteinExistence type="inferred from homology"/>
<feature type="transmembrane region" description="Helical" evidence="7">
    <location>
        <begin position="32"/>
        <end position="55"/>
    </location>
</feature>
<dbReference type="Gene3D" id="1.10.3720.10">
    <property type="entry name" value="MetI-like"/>
    <property type="match status" value="1"/>
</dbReference>
<dbReference type="PROSITE" id="PS50928">
    <property type="entry name" value="ABC_TM1"/>
    <property type="match status" value="1"/>
</dbReference>
<evidence type="ECO:0000256" key="4">
    <source>
        <dbReference type="ARBA" id="ARBA00022692"/>
    </source>
</evidence>
<evidence type="ECO:0000256" key="5">
    <source>
        <dbReference type="ARBA" id="ARBA00022989"/>
    </source>
</evidence>
<reference evidence="9 10" key="1">
    <citation type="submission" date="2020-04" db="EMBL/GenBank/DDBJ databases">
        <title>CFH 90308 Microbacterium sp.</title>
        <authorList>
            <person name="Nie G."/>
            <person name="Ming H."/>
            <person name="Xia T."/>
        </authorList>
    </citation>
    <scope>NUCLEOTIDE SEQUENCE [LARGE SCALE GENOMIC DNA]</scope>
    <source>
        <strain evidence="9 10">CFH 90308</strain>
    </source>
</reference>
<comment type="subcellular location">
    <subcellularLocation>
        <location evidence="1 7">Cell membrane</location>
        <topology evidence="1 7">Multi-pass membrane protein</topology>
    </subcellularLocation>
</comment>
<dbReference type="Pfam" id="PF00528">
    <property type="entry name" value="BPD_transp_1"/>
    <property type="match status" value="1"/>
</dbReference>
<comment type="caution">
    <text evidence="9">The sequence shown here is derived from an EMBL/GenBank/DDBJ whole genome shotgun (WGS) entry which is preliminary data.</text>
</comment>
<dbReference type="RefSeq" id="WP_168911428.1">
    <property type="nucleotide sequence ID" value="NZ_JABACI010000001.1"/>
</dbReference>
<dbReference type="Proteomes" id="UP001429745">
    <property type="component" value="Unassembled WGS sequence"/>
</dbReference>
<keyword evidence="3" id="KW-1003">Cell membrane</keyword>
<evidence type="ECO:0000256" key="2">
    <source>
        <dbReference type="ARBA" id="ARBA00022448"/>
    </source>
</evidence>
<sequence>MAVADAATTAAALTPIDVVDRSIVWARWRRRLVVWLPAGFVVLLLLTCFVGPYVLPLPAPVGGSVLESSLPPGSPGHPLGTDINGNDVLSRLIYGGQASLTVAIATNVIGLLIGGLVGALSGYLGGRADTWIMRGLDVLIAFPSLVLTIAIAQVLGPSLPNTVLALLAFSIPAVARIARSATLRVVNMPFVQAASLSGSPWWRVLLRHIAPNITPQMLNFALLGMGIVIVTEGALSFLGMGIPAPSPSWGNMIYEGQQSLSATPLLVLWPSLALLVTVLAFNLLGENVRDEMSGR</sequence>
<keyword evidence="4 7" id="KW-0812">Transmembrane</keyword>
<feature type="transmembrane region" description="Helical" evidence="7">
    <location>
        <begin position="161"/>
        <end position="178"/>
    </location>
</feature>
<dbReference type="InterPro" id="IPR050366">
    <property type="entry name" value="BP-dependent_transpt_permease"/>
</dbReference>
<dbReference type="SUPFAM" id="SSF161098">
    <property type="entry name" value="MetI-like"/>
    <property type="match status" value="1"/>
</dbReference>
<keyword evidence="2 7" id="KW-0813">Transport</keyword>
<evidence type="ECO:0000256" key="3">
    <source>
        <dbReference type="ARBA" id="ARBA00022475"/>
    </source>
</evidence>
<comment type="similarity">
    <text evidence="7">Belongs to the binding-protein-dependent transport system permease family.</text>
</comment>
<dbReference type="EMBL" id="JABACI010000001">
    <property type="protein sequence ID" value="NLP82971.1"/>
    <property type="molecule type" value="Genomic_DNA"/>
</dbReference>
<evidence type="ECO:0000256" key="7">
    <source>
        <dbReference type="RuleBase" id="RU363032"/>
    </source>
</evidence>
<dbReference type="PANTHER" id="PTHR43386:SF1">
    <property type="entry name" value="D,D-DIPEPTIDE TRANSPORT SYSTEM PERMEASE PROTEIN DDPC-RELATED"/>
    <property type="match status" value="1"/>
</dbReference>
<feature type="transmembrane region" description="Helical" evidence="7">
    <location>
        <begin position="100"/>
        <end position="124"/>
    </location>
</feature>
<evidence type="ECO:0000256" key="1">
    <source>
        <dbReference type="ARBA" id="ARBA00004651"/>
    </source>
</evidence>
<accession>A0ABX1KC28</accession>
<feature type="domain" description="ABC transmembrane type-1" evidence="8">
    <location>
        <begin position="96"/>
        <end position="285"/>
    </location>
</feature>
<feature type="transmembrane region" description="Helical" evidence="7">
    <location>
        <begin position="217"/>
        <end position="242"/>
    </location>
</feature>
<name>A0ABX1KC28_9MICO</name>